<proteinExistence type="predicted"/>
<dbReference type="EMBL" id="GGEC01055017">
    <property type="protein sequence ID" value="MBX35501.1"/>
    <property type="molecule type" value="Transcribed_RNA"/>
</dbReference>
<name>A0A2P2MZ42_RHIMU</name>
<evidence type="ECO:0000313" key="1">
    <source>
        <dbReference type="EMBL" id="MBX35501.1"/>
    </source>
</evidence>
<accession>A0A2P2MZ42</accession>
<protein>
    <submittedName>
        <fullName evidence="1">Uncharacterized protein</fullName>
    </submittedName>
</protein>
<reference evidence="1" key="1">
    <citation type="submission" date="2018-02" db="EMBL/GenBank/DDBJ databases">
        <title>Rhizophora mucronata_Transcriptome.</title>
        <authorList>
            <person name="Meera S.P."/>
            <person name="Sreeshan A."/>
            <person name="Augustine A."/>
        </authorList>
    </citation>
    <scope>NUCLEOTIDE SEQUENCE</scope>
    <source>
        <tissue evidence="1">Leaf</tissue>
    </source>
</reference>
<sequence length="87" mass="9729">MDHSCRRHASVADILDMNQQDEVIQVGDCSAAVGSSSKHSAYANKSHRRPRRVLNCVLGPDTFKRPFSRGRVLLTRQRTVHETSSPV</sequence>
<dbReference type="AlphaFoldDB" id="A0A2P2MZ42"/>
<organism evidence="1">
    <name type="scientific">Rhizophora mucronata</name>
    <name type="common">Asiatic mangrove</name>
    <dbReference type="NCBI Taxonomy" id="61149"/>
    <lineage>
        <taxon>Eukaryota</taxon>
        <taxon>Viridiplantae</taxon>
        <taxon>Streptophyta</taxon>
        <taxon>Embryophyta</taxon>
        <taxon>Tracheophyta</taxon>
        <taxon>Spermatophyta</taxon>
        <taxon>Magnoliopsida</taxon>
        <taxon>eudicotyledons</taxon>
        <taxon>Gunneridae</taxon>
        <taxon>Pentapetalae</taxon>
        <taxon>rosids</taxon>
        <taxon>fabids</taxon>
        <taxon>Malpighiales</taxon>
        <taxon>Rhizophoraceae</taxon>
        <taxon>Rhizophora</taxon>
    </lineage>
</organism>